<reference evidence="1 2" key="2">
    <citation type="journal article" date="2009" name="PLoS ONE">
        <title>An integrated genetic and cytogenetic map of the cucumber genome.</title>
        <authorList>
            <person name="Ren Y."/>
            <person name="Zhang Z."/>
            <person name="Liu J."/>
            <person name="Staub J.E."/>
            <person name="Han Y."/>
            <person name="Cheng Z."/>
            <person name="Li X."/>
            <person name="Lu J."/>
            <person name="Miao H."/>
            <person name="Kang H."/>
            <person name="Xie B."/>
            <person name="Gu X."/>
            <person name="Wang X."/>
            <person name="Du Y."/>
            <person name="Jin W."/>
            <person name="Huang S."/>
        </authorList>
    </citation>
    <scope>NUCLEOTIDE SEQUENCE [LARGE SCALE GENOMIC DNA]</scope>
    <source>
        <strain evidence="2">cv. 9930</strain>
    </source>
</reference>
<protein>
    <submittedName>
        <fullName evidence="1">Uncharacterized protein</fullName>
    </submittedName>
</protein>
<organism evidence="1 2">
    <name type="scientific">Cucumis sativus</name>
    <name type="common">Cucumber</name>
    <dbReference type="NCBI Taxonomy" id="3659"/>
    <lineage>
        <taxon>Eukaryota</taxon>
        <taxon>Viridiplantae</taxon>
        <taxon>Streptophyta</taxon>
        <taxon>Embryophyta</taxon>
        <taxon>Tracheophyta</taxon>
        <taxon>Spermatophyta</taxon>
        <taxon>Magnoliopsida</taxon>
        <taxon>eudicotyledons</taxon>
        <taxon>Gunneridae</taxon>
        <taxon>Pentapetalae</taxon>
        <taxon>rosids</taxon>
        <taxon>fabids</taxon>
        <taxon>Cucurbitales</taxon>
        <taxon>Cucurbitaceae</taxon>
        <taxon>Benincaseae</taxon>
        <taxon>Cucumis</taxon>
    </lineage>
</organism>
<name>A0A0A0KYM9_CUCSA</name>
<evidence type="ECO:0000313" key="2">
    <source>
        <dbReference type="Proteomes" id="UP000029981"/>
    </source>
</evidence>
<evidence type="ECO:0000313" key="1">
    <source>
        <dbReference type="EMBL" id="KGN53934.1"/>
    </source>
</evidence>
<dbReference type="EMBL" id="CM002925">
    <property type="protein sequence ID" value="KGN53934.1"/>
    <property type="molecule type" value="Genomic_DNA"/>
</dbReference>
<reference evidence="1 2" key="4">
    <citation type="journal article" date="2011" name="BMC Genomics">
        <title>RNA-Seq improves annotation of protein-coding genes in the cucumber genome.</title>
        <authorList>
            <person name="Li Z."/>
            <person name="Zhang Z."/>
            <person name="Yan P."/>
            <person name="Huang S."/>
            <person name="Fei Z."/>
            <person name="Lin K."/>
        </authorList>
    </citation>
    <scope>NUCLEOTIDE SEQUENCE [LARGE SCALE GENOMIC DNA]</scope>
    <source>
        <strain evidence="2">cv. 9930</strain>
    </source>
</reference>
<reference evidence="1 2" key="1">
    <citation type="journal article" date="2009" name="Nat. Genet.">
        <title>The genome of the cucumber, Cucumis sativus L.</title>
        <authorList>
            <person name="Huang S."/>
            <person name="Li R."/>
            <person name="Zhang Z."/>
            <person name="Li L."/>
            <person name="Gu X."/>
            <person name="Fan W."/>
            <person name="Lucas W.J."/>
            <person name="Wang X."/>
            <person name="Xie B."/>
            <person name="Ni P."/>
            <person name="Ren Y."/>
            <person name="Zhu H."/>
            <person name="Li J."/>
            <person name="Lin K."/>
            <person name="Jin W."/>
            <person name="Fei Z."/>
            <person name="Li G."/>
            <person name="Staub J."/>
            <person name="Kilian A."/>
            <person name="van der Vossen E.A."/>
            <person name="Wu Y."/>
            <person name="Guo J."/>
            <person name="He J."/>
            <person name="Jia Z."/>
            <person name="Ren Y."/>
            <person name="Tian G."/>
            <person name="Lu Y."/>
            <person name="Ruan J."/>
            <person name="Qian W."/>
            <person name="Wang M."/>
            <person name="Huang Q."/>
            <person name="Li B."/>
            <person name="Xuan Z."/>
            <person name="Cao J."/>
            <person name="Asan"/>
            <person name="Wu Z."/>
            <person name="Zhang J."/>
            <person name="Cai Q."/>
            <person name="Bai Y."/>
            <person name="Zhao B."/>
            <person name="Han Y."/>
            <person name="Li Y."/>
            <person name="Li X."/>
            <person name="Wang S."/>
            <person name="Shi Q."/>
            <person name="Liu S."/>
            <person name="Cho W.K."/>
            <person name="Kim J.Y."/>
            <person name="Xu Y."/>
            <person name="Heller-Uszynska K."/>
            <person name="Miao H."/>
            <person name="Cheng Z."/>
            <person name="Zhang S."/>
            <person name="Wu J."/>
            <person name="Yang Y."/>
            <person name="Kang H."/>
            <person name="Li M."/>
            <person name="Liang H."/>
            <person name="Ren X."/>
            <person name="Shi Z."/>
            <person name="Wen M."/>
            <person name="Jian M."/>
            <person name="Yang H."/>
            <person name="Zhang G."/>
            <person name="Yang Z."/>
            <person name="Chen R."/>
            <person name="Liu S."/>
            <person name="Li J."/>
            <person name="Ma L."/>
            <person name="Liu H."/>
            <person name="Zhou Y."/>
            <person name="Zhao J."/>
            <person name="Fang X."/>
            <person name="Li G."/>
            <person name="Fang L."/>
            <person name="Li Y."/>
            <person name="Liu D."/>
            <person name="Zheng H."/>
            <person name="Zhang Y."/>
            <person name="Qin N."/>
            <person name="Li Z."/>
            <person name="Yang G."/>
            <person name="Yang S."/>
            <person name="Bolund L."/>
            <person name="Kristiansen K."/>
            <person name="Zheng H."/>
            <person name="Li S."/>
            <person name="Zhang X."/>
            <person name="Yang H."/>
            <person name="Wang J."/>
            <person name="Sun R."/>
            <person name="Zhang B."/>
            <person name="Jiang S."/>
            <person name="Wang J."/>
            <person name="Du Y."/>
            <person name="Li S."/>
        </authorList>
    </citation>
    <scope>NUCLEOTIDE SEQUENCE [LARGE SCALE GENOMIC DNA]</scope>
    <source>
        <strain evidence="2">cv. 9930</strain>
    </source>
</reference>
<dbReference type="Gramene" id="KGN53934">
    <property type="protein sequence ID" value="KGN53934"/>
    <property type="gene ID" value="Csa_4G192060"/>
</dbReference>
<proteinExistence type="predicted"/>
<reference evidence="1 2" key="3">
    <citation type="journal article" date="2010" name="BMC Genomics">
        <title>Transcriptome sequencing and comparative analysis of cucumber flowers with different sex types.</title>
        <authorList>
            <person name="Guo S."/>
            <person name="Zheng Y."/>
            <person name="Joung J.G."/>
            <person name="Liu S."/>
            <person name="Zhang Z."/>
            <person name="Crasta O.R."/>
            <person name="Sobral B.W."/>
            <person name="Xu Y."/>
            <person name="Huang S."/>
            <person name="Fei Z."/>
        </authorList>
    </citation>
    <scope>NUCLEOTIDE SEQUENCE [LARGE SCALE GENOMIC DNA]</scope>
    <source>
        <strain evidence="2">cv. 9930</strain>
    </source>
</reference>
<gene>
    <name evidence="1" type="ORF">Csa_4G192060</name>
</gene>
<dbReference type="AlphaFoldDB" id="A0A0A0KYM9"/>
<dbReference type="Proteomes" id="UP000029981">
    <property type="component" value="Chromosome 4"/>
</dbReference>
<keyword evidence="2" id="KW-1185">Reference proteome</keyword>
<accession>A0A0A0KYM9</accession>
<sequence length="97" mass="10935">MKFISWNVRETKLSVIDTYLVKSILRPSNISRTSLDSFGTSGAFLFYGVSLTLSKGTYQISIHAFISGGFYFWLTTVNGPYKVIFVMISSESSEWLV</sequence>